<dbReference type="EMBL" id="QDGZ01000003">
    <property type="protein sequence ID" value="PVG83496.1"/>
    <property type="molecule type" value="Genomic_DNA"/>
</dbReference>
<proteinExistence type="predicted"/>
<dbReference type="Pfam" id="PF01370">
    <property type="entry name" value="Epimerase"/>
    <property type="match status" value="1"/>
</dbReference>
<feature type="domain" description="NAD-dependent epimerase/dehydratase" evidence="1">
    <location>
        <begin position="3"/>
        <end position="237"/>
    </location>
</feature>
<dbReference type="Gene3D" id="3.40.50.720">
    <property type="entry name" value="NAD(P)-binding Rossmann-like Domain"/>
    <property type="match status" value="1"/>
</dbReference>
<accession>A0A2T8FCR5</accession>
<evidence type="ECO:0000313" key="2">
    <source>
        <dbReference type="EMBL" id="PVG83496.1"/>
    </source>
</evidence>
<reference evidence="2 3" key="1">
    <citation type="submission" date="2018-04" db="EMBL/GenBank/DDBJ databases">
        <title>Genome of Nocardioides gansuensis WSJ-1.</title>
        <authorList>
            <person name="Wu S."/>
            <person name="Wang G."/>
        </authorList>
    </citation>
    <scope>NUCLEOTIDE SEQUENCE [LARGE SCALE GENOMIC DNA]</scope>
    <source>
        <strain evidence="2 3">WSJ-1</strain>
    </source>
</reference>
<sequence length="336" mass="36082">MKVVVVGATGNIGTAVVERLASDPEVDEVVGVARRLPETPEARAPGGRSVRWRALDVRLARPQDVVGDADAVVDLAWMFHPTRRPDITWSTNVIGLVRLLEALPSTSVSQLVVASSIAAYSPAGSDAPVAEDWPTHGASSAAYAREKAYVERLLDLAERPGLVVSRLRPAFVFQWRASSEQRRIFAGPLVPGRLMRPELAPRLPIPAGLRLQVVHARDVADAVARILARRAPGPFNLCADQVLTESDVAEAVGSRAWVVPPRVARAALGAAWRTRAAPVPPELFDALMRVPVLSHARARSELDWAPTRTATEALQELLGGMQAGAGHGTPPLHPDR</sequence>
<dbReference type="PANTHER" id="PTHR43245">
    <property type="entry name" value="BIFUNCTIONAL POLYMYXIN RESISTANCE PROTEIN ARNA"/>
    <property type="match status" value="1"/>
</dbReference>
<dbReference type="InterPro" id="IPR001509">
    <property type="entry name" value="Epimerase_deHydtase"/>
</dbReference>
<gene>
    <name evidence="2" type="ORF">DDE18_07045</name>
</gene>
<evidence type="ECO:0000313" key="3">
    <source>
        <dbReference type="Proteomes" id="UP000246018"/>
    </source>
</evidence>
<comment type="caution">
    <text evidence="2">The sequence shown here is derived from an EMBL/GenBank/DDBJ whole genome shotgun (WGS) entry which is preliminary data.</text>
</comment>
<organism evidence="2 3">
    <name type="scientific">Nocardioides gansuensis</name>
    <dbReference type="NCBI Taxonomy" id="2138300"/>
    <lineage>
        <taxon>Bacteria</taxon>
        <taxon>Bacillati</taxon>
        <taxon>Actinomycetota</taxon>
        <taxon>Actinomycetes</taxon>
        <taxon>Propionibacteriales</taxon>
        <taxon>Nocardioidaceae</taxon>
        <taxon>Nocardioides</taxon>
    </lineage>
</organism>
<dbReference type="AlphaFoldDB" id="A0A2T8FCR5"/>
<dbReference type="OrthoDB" id="3338687at2"/>
<dbReference type="InterPro" id="IPR036291">
    <property type="entry name" value="NAD(P)-bd_dom_sf"/>
</dbReference>
<dbReference type="InterPro" id="IPR050177">
    <property type="entry name" value="Lipid_A_modif_metabolic_enz"/>
</dbReference>
<protein>
    <submittedName>
        <fullName evidence="2">NAD-dependent epimerase</fullName>
    </submittedName>
</protein>
<keyword evidence="3" id="KW-1185">Reference proteome</keyword>
<dbReference type="Proteomes" id="UP000246018">
    <property type="component" value="Unassembled WGS sequence"/>
</dbReference>
<evidence type="ECO:0000259" key="1">
    <source>
        <dbReference type="Pfam" id="PF01370"/>
    </source>
</evidence>
<name>A0A2T8FCR5_9ACTN</name>
<dbReference type="SUPFAM" id="SSF51735">
    <property type="entry name" value="NAD(P)-binding Rossmann-fold domains"/>
    <property type="match status" value="1"/>
</dbReference>